<reference evidence="1 2" key="1">
    <citation type="submission" date="2018-06" db="EMBL/GenBank/DDBJ databases">
        <title>Comparative genomics reveals the genomic features of Rhizophagus irregularis, R. cerebriforme, R. diaphanum and Gigaspora rosea, and their symbiotic lifestyle signature.</title>
        <authorList>
            <person name="Morin E."/>
            <person name="San Clemente H."/>
            <person name="Chen E.C.H."/>
            <person name="De La Providencia I."/>
            <person name="Hainaut M."/>
            <person name="Kuo A."/>
            <person name="Kohler A."/>
            <person name="Murat C."/>
            <person name="Tang N."/>
            <person name="Roy S."/>
            <person name="Loubradou J."/>
            <person name="Henrissat B."/>
            <person name="Grigoriev I.V."/>
            <person name="Corradi N."/>
            <person name="Roux C."/>
            <person name="Martin F.M."/>
        </authorList>
    </citation>
    <scope>NUCLEOTIDE SEQUENCE [LARGE SCALE GENOMIC DNA]</scope>
    <source>
        <strain evidence="1 2">DAOM 227022</strain>
    </source>
</reference>
<sequence>MSKLYIDIFYLLFQKLEGDQRTLYSCLSVNKTVCKIIMPILWKNPWKFLKKKKEKLLLDVIISHSSDESRNKLSQVIDFLTNSYQRPLFNYISFCRHLNLNRIIRIINTHISIEYNDLIRNEIINLFINENTKFTHLYISDLFDCQIHLIPGAKHCFSKIKFLSCSTRMHNNMLIGLTEIIKTIKELELFIHRHFYVDLISKLIETPKELSKVHFRVKHHSIINYEESSWNTLENLLIKHANTIEYFSINKQPAANILSYFVNLKILELSDVSLLASLIENSGTYLNEIKIIDDKVQNDSNKRNIQAIYQNCPKLKYLKMEFLNYNMLELENLLINCQYLNGLFIRIREKEFDWNKLFEILTKLSPTNLYKFKFKYYSHAGPKLEYLKLFFDNWKDRHPMLLQIKIPKDYSDLIEKYKAKGIIKKYDDGFSIEDF</sequence>
<dbReference type="Gene3D" id="3.80.10.10">
    <property type="entry name" value="Ribonuclease Inhibitor"/>
    <property type="match status" value="1"/>
</dbReference>
<accession>A0A397SG61</accession>
<evidence type="ECO:0000313" key="2">
    <source>
        <dbReference type="Proteomes" id="UP000265703"/>
    </source>
</evidence>
<dbReference type="InterPro" id="IPR032675">
    <property type="entry name" value="LRR_dom_sf"/>
</dbReference>
<name>A0A397SG61_9GLOM</name>
<comment type="caution">
    <text evidence="1">The sequence shown here is derived from an EMBL/GenBank/DDBJ whole genome shotgun (WGS) entry which is preliminary data.</text>
</comment>
<organism evidence="1 2">
    <name type="scientific">Glomus cerebriforme</name>
    <dbReference type="NCBI Taxonomy" id="658196"/>
    <lineage>
        <taxon>Eukaryota</taxon>
        <taxon>Fungi</taxon>
        <taxon>Fungi incertae sedis</taxon>
        <taxon>Mucoromycota</taxon>
        <taxon>Glomeromycotina</taxon>
        <taxon>Glomeromycetes</taxon>
        <taxon>Glomerales</taxon>
        <taxon>Glomeraceae</taxon>
        <taxon>Glomus</taxon>
    </lineage>
</organism>
<dbReference type="EMBL" id="QKYT01000486">
    <property type="protein sequence ID" value="RIA84522.1"/>
    <property type="molecule type" value="Genomic_DNA"/>
</dbReference>
<dbReference type="Proteomes" id="UP000265703">
    <property type="component" value="Unassembled WGS sequence"/>
</dbReference>
<dbReference type="OrthoDB" id="3010419at2759"/>
<dbReference type="AlphaFoldDB" id="A0A397SG61"/>
<proteinExistence type="predicted"/>
<evidence type="ECO:0000313" key="1">
    <source>
        <dbReference type="EMBL" id="RIA84522.1"/>
    </source>
</evidence>
<gene>
    <name evidence="1" type="ORF">C1645_832120</name>
</gene>
<keyword evidence="2" id="KW-1185">Reference proteome</keyword>
<protein>
    <recommendedName>
        <fullName evidence="3">F-box domain-containing protein</fullName>
    </recommendedName>
</protein>
<evidence type="ECO:0008006" key="3">
    <source>
        <dbReference type="Google" id="ProtNLM"/>
    </source>
</evidence>